<dbReference type="OrthoDB" id="9777890at2"/>
<gene>
    <name evidence="2" type="ORF">GL4_1680</name>
</gene>
<dbReference type="SUPFAM" id="SSF52540">
    <property type="entry name" value="P-loop containing nucleoside triphosphate hydrolases"/>
    <property type="match status" value="1"/>
</dbReference>
<evidence type="ECO:0008006" key="4">
    <source>
        <dbReference type="Google" id="ProtNLM"/>
    </source>
</evidence>
<dbReference type="PANTHER" id="PTHR36451:SF1">
    <property type="entry name" value="OMEGA-HYDROXY-BETA-DIHYDROMENAQUINONE-9 SULFOTRANSFERASE STF3"/>
    <property type="match status" value="1"/>
</dbReference>
<protein>
    <recommendedName>
        <fullName evidence="4">Sulfotransferase</fullName>
    </recommendedName>
</protein>
<evidence type="ECO:0000256" key="1">
    <source>
        <dbReference type="SAM" id="MobiDB-lite"/>
    </source>
</evidence>
<evidence type="ECO:0000313" key="3">
    <source>
        <dbReference type="Proteomes" id="UP000031643"/>
    </source>
</evidence>
<sequence>MPDYEVMPSDDDDANKRRKRHKKKKMGLTVERYGGRLLYMWFGMRFMTLMRLFWRGRFSFTLNCIPDTLALFLFVPWNTPLTWISEALYKKKAESLKLDTPPIFVVGHWRSGTTLMHDLFSEDPNLAFPTTYECFVPHHFLLTEGTLDHLAKGLLPKRRPQDDVPVGFDRPQEEEFAMLMLGQGSPLITMAWPRLGPQDTDFIDFEGVPEAEVQRWADAYMWFYRRLMVKHGKTLVMKTPPNTARIKLLTKLFPDARWVHISRSPLKVFPSTVKLWRALYSAQGLHNPPQCDAWLDDYVLDLMERVTTVYERDKHLIPKENLYEIRYEDLVKNPIDSMRDIYEKLRIESFDQAEGPMRAFLADRSDHKVSSYKMPKDLTKRIADRLKPFIDAHGYREVVDAALAEPETDANVREEAAS</sequence>
<dbReference type="Pfam" id="PF13469">
    <property type="entry name" value="Sulfotransfer_3"/>
    <property type="match status" value="1"/>
</dbReference>
<dbReference type="RefSeq" id="WP_156137464.1">
    <property type="nucleotide sequence ID" value="NZ_AP014648.1"/>
</dbReference>
<dbReference type="Gene3D" id="3.40.50.300">
    <property type="entry name" value="P-loop containing nucleotide triphosphate hydrolases"/>
    <property type="match status" value="1"/>
</dbReference>
<dbReference type="KEGG" id="mcg:GL4_1680"/>
<accession>A0A0A8K544</accession>
<dbReference type="InterPro" id="IPR052736">
    <property type="entry name" value="Stf3_sulfotransferase"/>
</dbReference>
<dbReference type="AlphaFoldDB" id="A0A0A8K544"/>
<dbReference type="HOGENOM" id="CLU_051167_0_0_5"/>
<dbReference type="Proteomes" id="UP000031643">
    <property type="component" value="Chromosome"/>
</dbReference>
<name>A0A0A8K544_9HYPH</name>
<dbReference type="STRING" id="1384459.GL4_1680"/>
<reference evidence="2 3" key="1">
    <citation type="submission" date="2014-09" db="EMBL/GenBank/DDBJ databases">
        <title>Genome sequencing of Methyloceanibacter caenitepidi Gela4.</title>
        <authorList>
            <person name="Takeuchi M."/>
            <person name="Susumu S."/>
            <person name="Kamagata Y."/>
            <person name="Oshima K."/>
            <person name="Hattori M."/>
            <person name="Iwasaki W."/>
        </authorList>
    </citation>
    <scope>NUCLEOTIDE SEQUENCE [LARGE SCALE GENOMIC DNA]</scope>
    <source>
        <strain evidence="2 3">Gela4</strain>
    </source>
</reference>
<feature type="region of interest" description="Disordered" evidence="1">
    <location>
        <begin position="1"/>
        <end position="23"/>
    </location>
</feature>
<keyword evidence="3" id="KW-1185">Reference proteome</keyword>
<dbReference type="EMBL" id="AP014648">
    <property type="protein sequence ID" value="BAQ17134.1"/>
    <property type="molecule type" value="Genomic_DNA"/>
</dbReference>
<dbReference type="PANTHER" id="PTHR36451">
    <property type="entry name" value="PAPS-DEPENDENT SULFOTRANSFERASE STF3"/>
    <property type="match status" value="1"/>
</dbReference>
<dbReference type="InterPro" id="IPR027417">
    <property type="entry name" value="P-loop_NTPase"/>
</dbReference>
<organism evidence="2 3">
    <name type="scientific">Methyloceanibacter caenitepidi</name>
    <dbReference type="NCBI Taxonomy" id="1384459"/>
    <lineage>
        <taxon>Bacteria</taxon>
        <taxon>Pseudomonadati</taxon>
        <taxon>Pseudomonadota</taxon>
        <taxon>Alphaproteobacteria</taxon>
        <taxon>Hyphomicrobiales</taxon>
        <taxon>Hyphomicrobiaceae</taxon>
        <taxon>Methyloceanibacter</taxon>
    </lineage>
</organism>
<evidence type="ECO:0000313" key="2">
    <source>
        <dbReference type="EMBL" id="BAQ17134.1"/>
    </source>
</evidence>
<proteinExistence type="predicted"/>